<evidence type="ECO:0000313" key="10">
    <source>
        <dbReference type="Proteomes" id="UP000228867"/>
    </source>
</evidence>
<evidence type="ECO:0000256" key="4">
    <source>
        <dbReference type="ARBA" id="ARBA00022989"/>
    </source>
</evidence>
<sequence length="119" mass="12883">MFSSLVLGLASVTNQVALAAAKCTVNGQEVDCAELGNKIKGFLGWGIGGFLVIAALGIWATVFWIMMIVHAAKHDVENKAMWIILMVFTGIVGALIYYFVVKRKFANSASSFRAPTPMR</sequence>
<evidence type="ECO:0000256" key="6">
    <source>
        <dbReference type="SAM" id="Phobius"/>
    </source>
</evidence>
<dbReference type="InterPro" id="IPR027379">
    <property type="entry name" value="CLS_N"/>
</dbReference>
<dbReference type="GO" id="GO:0005886">
    <property type="term" value="C:plasma membrane"/>
    <property type="evidence" value="ECO:0007669"/>
    <property type="project" value="UniProtKB-SubCell"/>
</dbReference>
<protein>
    <recommendedName>
        <fullName evidence="8">Cardiolipin synthase N-terminal domain-containing protein</fullName>
    </recommendedName>
</protein>
<dbReference type="Pfam" id="PF13396">
    <property type="entry name" value="PLDc_N"/>
    <property type="match status" value="1"/>
</dbReference>
<evidence type="ECO:0000313" key="9">
    <source>
        <dbReference type="EMBL" id="PIR07617.1"/>
    </source>
</evidence>
<evidence type="ECO:0000256" key="5">
    <source>
        <dbReference type="ARBA" id="ARBA00023136"/>
    </source>
</evidence>
<accession>A0A2H0NFE5</accession>
<feature type="signal peptide" evidence="7">
    <location>
        <begin position="1"/>
        <end position="19"/>
    </location>
</feature>
<evidence type="ECO:0000256" key="2">
    <source>
        <dbReference type="ARBA" id="ARBA00022475"/>
    </source>
</evidence>
<evidence type="ECO:0000256" key="7">
    <source>
        <dbReference type="SAM" id="SignalP"/>
    </source>
</evidence>
<reference evidence="9 10" key="1">
    <citation type="submission" date="2017-09" db="EMBL/GenBank/DDBJ databases">
        <title>Depth-based differentiation of microbial function through sediment-hosted aquifers and enrichment of novel symbionts in the deep terrestrial subsurface.</title>
        <authorList>
            <person name="Probst A.J."/>
            <person name="Ladd B."/>
            <person name="Jarett J.K."/>
            <person name="Geller-Mcgrath D.E."/>
            <person name="Sieber C.M."/>
            <person name="Emerson J.B."/>
            <person name="Anantharaman K."/>
            <person name="Thomas B.C."/>
            <person name="Malmstrom R."/>
            <person name="Stieglmeier M."/>
            <person name="Klingl A."/>
            <person name="Woyke T."/>
            <person name="Ryan C.M."/>
            <person name="Banfield J.F."/>
        </authorList>
    </citation>
    <scope>NUCLEOTIDE SEQUENCE [LARGE SCALE GENOMIC DNA]</scope>
    <source>
        <strain evidence="9">CG11_big_fil_rev_8_21_14_0_20_38_23</strain>
    </source>
</reference>
<feature type="chain" id="PRO_5013634856" description="Cardiolipin synthase N-terminal domain-containing protein" evidence="7">
    <location>
        <begin position="20"/>
        <end position="119"/>
    </location>
</feature>
<dbReference type="EMBL" id="PCWR01000005">
    <property type="protein sequence ID" value="PIR07617.1"/>
    <property type="molecule type" value="Genomic_DNA"/>
</dbReference>
<evidence type="ECO:0000259" key="8">
    <source>
        <dbReference type="Pfam" id="PF13396"/>
    </source>
</evidence>
<evidence type="ECO:0000256" key="1">
    <source>
        <dbReference type="ARBA" id="ARBA00004651"/>
    </source>
</evidence>
<gene>
    <name evidence="9" type="ORF">COV54_00110</name>
</gene>
<dbReference type="AlphaFoldDB" id="A0A2H0NFE5"/>
<keyword evidence="3 6" id="KW-0812">Transmembrane</keyword>
<keyword evidence="7" id="KW-0732">Signal</keyword>
<proteinExistence type="predicted"/>
<dbReference type="Proteomes" id="UP000228867">
    <property type="component" value="Unassembled WGS sequence"/>
</dbReference>
<keyword evidence="4 6" id="KW-1133">Transmembrane helix</keyword>
<feature type="transmembrane region" description="Helical" evidence="6">
    <location>
        <begin position="81"/>
        <end position="100"/>
    </location>
</feature>
<comment type="subcellular location">
    <subcellularLocation>
        <location evidence="1">Cell membrane</location>
        <topology evidence="1">Multi-pass membrane protein</topology>
    </subcellularLocation>
</comment>
<feature type="domain" description="Cardiolipin synthase N-terminal" evidence="8">
    <location>
        <begin position="62"/>
        <end position="100"/>
    </location>
</feature>
<feature type="transmembrane region" description="Helical" evidence="6">
    <location>
        <begin position="45"/>
        <end position="69"/>
    </location>
</feature>
<name>A0A2H0NFE5_9BACT</name>
<organism evidence="9 10">
    <name type="scientific">Candidatus Jorgensenbacteria bacterium CG11_big_fil_rev_8_21_14_0_20_38_23</name>
    <dbReference type="NCBI Taxonomy" id="1974594"/>
    <lineage>
        <taxon>Bacteria</taxon>
        <taxon>Candidatus Joergenseniibacteriota</taxon>
    </lineage>
</organism>
<keyword evidence="2" id="KW-1003">Cell membrane</keyword>
<keyword evidence="5 6" id="KW-0472">Membrane</keyword>
<evidence type="ECO:0000256" key="3">
    <source>
        <dbReference type="ARBA" id="ARBA00022692"/>
    </source>
</evidence>
<comment type="caution">
    <text evidence="9">The sequence shown here is derived from an EMBL/GenBank/DDBJ whole genome shotgun (WGS) entry which is preliminary data.</text>
</comment>